<evidence type="ECO:0000256" key="5">
    <source>
        <dbReference type="ARBA" id="ARBA00023136"/>
    </source>
</evidence>
<comment type="similarity">
    <text evidence="2">Belongs to the multi antimicrobial extrusion (MATE) (TC 2.A.66.1) family.</text>
</comment>
<feature type="transmembrane region" description="Helical" evidence="6">
    <location>
        <begin position="51"/>
        <end position="69"/>
    </location>
</feature>
<feature type="transmembrane region" description="Helical" evidence="6">
    <location>
        <begin position="136"/>
        <end position="157"/>
    </location>
</feature>
<dbReference type="Proteomes" id="UP000035929">
    <property type="component" value="Unassembled WGS sequence"/>
</dbReference>
<feature type="transmembrane region" description="Helical" evidence="6">
    <location>
        <begin position="196"/>
        <end position="218"/>
    </location>
</feature>
<keyword evidence="5 6" id="KW-0472">Membrane</keyword>
<gene>
    <name evidence="7" type="ORF">VP06_16840</name>
</gene>
<dbReference type="AlphaFoldDB" id="A0A0J6SGG8"/>
<comment type="caution">
    <text evidence="7">The sequence shown here is derived from an EMBL/GenBank/DDBJ whole genome shotgun (WGS) entry which is preliminary data.</text>
</comment>
<dbReference type="CDD" id="cd13136">
    <property type="entry name" value="MATE_DinF_like"/>
    <property type="match status" value="1"/>
</dbReference>
<name>A0A0J6SGG8_9HYPH</name>
<protein>
    <submittedName>
        <fullName evidence="7">XRE family transcriptional regulator</fullName>
    </submittedName>
</protein>
<feature type="transmembrane region" description="Helical" evidence="6">
    <location>
        <begin position="280"/>
        <end position="302"/>
    </location>
</feature>
<dbReference type="InterPro" id="IPR001958">
    <property type="entry name" value="Tet-R_TetA/multi-R_MdtG-like"/>
</dbReference>
<feature type="transmembrane region" description="Helical" evidence="6">
    <location>
        <begin position="249"/>
        <end position="268"/>
    </location>
</feature>
<dbReference type="GO" id="GO:0042910">
    <property type="term" value="F:xenobiotic transmembrane transporter activity"/>
    <property type="evidence" value="ECO:0007669"/>
    <property type="project" value="InterPro"/>
</dbReference>
<evidence type="ECO:0000256" key="1">
    <source>
        <dbReference type="ARBA" id="ARBA00004141"/>
    </source>
</evidence>
<organism evidence="7 8">
    <name type="scientific">Methylobacterium aquaticum</name>
    <dbReference type="NCBI Taxonomy" id="270351"/>
    <lineage>
        <taxon>Bacteria</taxon>
        <taxon>Pseudomonadati</taxon>
        <taxon>Pseudomonadota</taxon>
        <taxon>Alphaproteobacteria</taxon>
        <taxon>Hyphomicrobiales</taxon>
        <taxon>Methylobacteriaceae</taxon>
        <taxon>Methylobacterium</taxon>
    </lineage>
</organism>
<feature type="transmembrane region" description="Helical" evidence="6">
    <location>
        <begin position="101"/>
        <end position="124"/>
    </location>
</feature>
<dbReference type="NCBIfam" id="TIGR00797">
    <property type="entry name" value="matE"/>
    <property type="match status" value="1"/>
</dbReference>
<keyword evidence="3 6" id="KW-0812">Transmembrane</keyword>
<dbReference type="Pfam" id="PF01554">
    <property type="entry name" value="MatE"/>
    <property type="match status" value="2"/>
</dbReference>
<dbReference type="RefSeq" id="WP_048464926.1">
    <property type="nucleotide sequence ID" value="NZ_JBNTQU010000004.1"/>
</dbReference>
<dbReference type="PANTHER" id="PTHR42893:SF46">
    <property type="entry name" value="PROTEIN DETOXIFICATION 44, CHLOROPLASTIC"/>
    <property type="match status" value="1"/>
</dbReference>
<keyword evidence="4 6" id="KW-1133">Transmembrane helix</keyword>
<dbReference type="GO" id="GO:0005886">
    <property type="term" value="C:plasma membrane"/>
    <property type="evidence" value="ECO:0007669"/>
    <property type="project" value="TreeGrafter"/>
</dbReference>
<feature type="transmembrane region" description="Helical" evidence="6">
    <location>
        <begin position="169"/>
        <end position="190"/>
    </location>
</feature>
<dbReference type="GO" id="GO:0015297">
    <property type="term" value="F:antiporter activity"/>
    <property type="evidence" value="ECO:0007669"/>
    <property type="project" value="InterPro"/>
</dbReference>
<dbReference type="EMBL" id="LABX01000129">
    <property type="protein sequence ID" value="KMO32764.1"/>
    <property type="molecule type" value="Genomic_DNA"/>
</dbReference>
<proteinExistence type="inferred from homology"/>
<evidence type="ECO:0000313" key="8">
    <source>
        <dbReference type="Proteomes" id="UP000035929"/>
    </source>
</evidence>
<feature type="transmembrane region" description="Helical" evidence="6">
    <location>
        <begin position="361"/>
        <end position="382"/>
    </location>
</feature>
<accession>A0A0J6SGG8</accession>
<dbReference type="PATRIC" id="fig|270351.6.peg.889"/>
<comment type="subcellular location">
    <subcellularLocation>
        <location evidence="1">Membrane</location>
        <topology evidence="1">Multi-pass membrane protein</topology>
    </subcellularLocation>
</comment>
<dbReference type="OrthoDB" id="9789527at2"/>
<evidence type="ECO:0000256" key="6">
    <source>
        <dbReference type="SAM" id="Phobius"/>
    </source>
</evidence>
<evidence type="ECO:0000313" key="7">
    <source>
        <dbReference type="EMBL" id="KMO32764.1"/>
    </source>
</evidence>
<dbReference type="PANTHER" id="PTHR42893">
    <property type="entry name" value="PROTEIN DETOXIFICATION 44, CHLOROPLASTIC-RELATED"/>
    <property type="match status" value="1"/>
</dbReference>
<evidence type="ECO:0000256" key="2">
    <source>
        <dbReference type="ARBA" id="ARBA00010199"/>
    </source>
</evidence>
<evidence type="ECO:0000256" key="4">
    <source>
        <dbReference type="ARBA" id="ARBA00022989"/>
    </source>
</evidence>
<feature type="transmembrane region" description="Helical" evidence="6">
    <location>
        <begin position="323"/>
        <end position="341"/>
    </location>
</feature>
<evidence type="ECO:0000256" key="3">
    <source>
        <dbReference type="ARBA" id="ARBA00022692"/>
    </source>
</evidence>
<dbReference type="PRINTS" id="PR01035">
    <property type="entry name" value="TCRTETA"/>
</dbReference>
<reference evidence="7 8" key="1">
    <citation type="submission" date="2015-03" db="EMBL/GenBank/DDBJ databases">
        <title>Genome sequencing of Methylobacterium aquaticum DSM16371 type strain.</title>
        <authorList>
            <person name="Chaudhry V."/>
            <person name="Patil P.B."/>
        </authorList>
    </citation>
    <scope>NUCLEOTIDE SEQUENCE [LARGE SCALE GENOMIC DNA]</scope>
    <source>
        <strain evidence="7 8">DSM 16371</strain>
    </source>
</reference>
<feature type="transmembrane region" description="Helical" evidence="6">
    <location>
        <begin position="20"/>
        <end position="45"/>
    </location>
</feature>
<dbReference type="InterPro" id="IPR002528">
    <property type="entry name" value="MATE_fam"/>
</dbReference>
<dbReference type="InterPro" id="IPR044644">
    <property type="entry name" value="DinF-like"/>
</dbReference>
<sequence>MHPAAPGRSGASPEVTHRRILALALPMTLANVTTPLLGLVGTAAVGRLGDAALLGALALGAVVFDYLFWTFGALRMATAGLTAQAAGAGDGPEIDRTLARALAVALAVGLVMVVLQGPLGAVALRLFGASPAVNAALASYVAVRIWCAPFTLANYAILGSTLGRGRTDLGLGLQVAINAVNVGLTLLFVLGLGAGVAGAALATLLAEVAGTALGLLVLHRLGCRPWRVPLAEIVERAGLTRMLAVNGDVMVRTLALITALALFTGLGARAGDVTLAANAVLQNLFLIGSFFLDGFATAAEVLCGQALGARDEGAFRGAVRLSLGWCLGFALAVSGLFLAIGGPFIDAITTAPEIRAFARDYLVYAALTPLAAAAAFAFDGIYIGATWTRAMRNLMLAALAVDAAMLAATRDLGNTGLWLAMLTFLAARGLGQALLYRRLAAAAFPPPRVGVLTEATR</sequence>